<dbReference type="EC" id="2.1.1.170" evidence="6"/>
<comment type="similarity">
    <text evidence="6">Belongs to the methyltransferase superfamily. RNA methyltransferase RsmG family.</text>
</comment>
<evidence type="ECO:0000256" key="6">
    <source>
        <dbReference type="HAMAP-Rule" id="MF_00074"/>
    </source>
</evidence>
<protein>
    <recommendedName>
        <fullName evidence="6">Ribosomal RNA small subunit methyltransferase G</fullName>
        <ecNumber evidence="6">2.1.1.170</ecNumber>
    </recommendedName>
    <alternativeName>
        <fullName evidence="6">16S rRNA 7-methylguanosine methyltransferase</fullName>
        <shortName evidence="6">16S rRNA m7G methyltransferase</shortName>
    </alternativeName>
</protein>
<comment type="caution">
    <text evidence="6">Lacks conserved residue(s) required for the propagation of feature annotation.</text>
</comment>
<evidence type="ECO:0000256" key="5">
    <source>
        <dbReference type="ARBA" id="ARBA00022691"/>
    </source>
</evidence>
<dbReference type="GO" id="GO:0070043">
    <property type="term" value="F:rRNA (guanine-N7-)-methyltransferase activity"/>
    <property type="evidence" value="ECO:0007669"/>
    <property type="project" value="UniProtKB-UniRule"/>
</dbReference>
<accession>A0A512NQ86</accession>
<feature type="binding site" evidence="6">
    <location>
        <position position="77"/>
    </location>
    <ligand>
        <name>S-adenosyl-L-methionine</name>
        <dbReference type="ChEBI" id="CHEBI:59789"/>
    </ligand>
</feature>
<keyword evidence="8" id="KW-1185">Reference proteome</keyword>
<evidence type="ECO:0000256" key="3">
    <source>
        <dbReference type="ARBA" id="ARBA00022603"/>
    </source>
</evidence>
<dbReference type="SUPFAM" id="SSF53335">
    <property type="entry name" value="S-adenosyl-L-methionine-dependent methyltransferases"/>
    <property type="match status" value="1"/>
</dbReference>
<keyword evidence="1 6" id="KW-0963">Cytoplasm</keyword>
<dbReference type="Proteomes" id="UP000321058">
    <property type="component" value="Unassembled WGS sequence"/>
</dbReference>
<dbReference type="AlphaFoldDB" id="A0A512NQ86"/>
<feature type="binding site" evidence="6">
    <location>
        <position position="143"/>
    </location>
    <ligand>
        <name>S-adenosyl-L-methionine</name>
        <dbReference type="ChEBI" id="CHEBI:59789"/>
    </ligand>
</feature>
<dbReference type="PANTHER" id="PTHR31760:SF0">
    <property type="entry name" value="S-ADENOSYL-L-METHIONINE-DEPENDENT METHYLTRANSFERASES SUPERFAMILY PROTEIN"/>
    <property type="match status" value="1"/>
</dbReference>
<evidence type="ECO:0000256" key="1">
    <source>
        <dbReference type="ARBA" id="ARBA00022490"/>
    </source>
</evidence>
<comment type="function">
    <text evidence="6">Specifically methylates the N7 position of guanine in position 527 of 16S rRNA.</text>
</comment>
<evidence type="ECO:0000256" key="4">
    <source>
        <dbReference type="ARBA" id="ARBA00022679"/>
    </source>
</evidence>
<reference evidence="7 8" key="1">
    <citation type="submission" date="2019-07" db="EMBL/GenBank/DDBJ databases">
        <title>Whole genome shotgun sequence of Reyranella soli NBRC 108950.</title>
        <authorList>
            <person name="Hosoyama A."/>
            <person name="Uohara A."/>
            <person name="Ohji S."/>
            <person name="Ichikawa N."/>
        </authorList>
    </citation>
    <scope>NUCLEOTIDE SEQUENCE [LARGE SCALE GENOMIC DNA]</scope>
    <source>
        <strain evidence="7 8">NBRC 108950</strain>
    </source>
</reference>
<dbReference type="Pfam" id="PF02527">
    <property type="entry name" value="GidB"/>
    <property type="match status" value="1"/>
</dbReference>
<dbReference type="PANTHER" id="PTHR31760">
    <property type="entry name" value="S-ADENOSYL-L-METHIONINE-DEPENDENT METHYLTRANSFERASES SUPERFAMILY PROTEIN"/>
    <property type="match status" value="1"/>
</dbReference>
<dbReference type="NCBIfam" id="TIGR00138">
    <property type="entry name" value="rsmG_gidB"/>
    <property type="match status" value="1"/>
</dbReference>
<evidence type="ECO:0000313" key="7">
    <source>
        <dbReference type="EMBL" id="GEP61087.1"/>
    </source>
</evidence>
<proteinExistence type="inferred from homology"/>
<dbReference type="HAMAP" id="MF_00074">
    <property type="entry name" value="16SrRNA_methyltr_G"/>
    <property type="match status" value="1"/>
</dbReference>
<dbReference type="OrthoDB" id="9808773at2"/>
<dbReference type="Gene3D" id="3.40.50.150">
    <property type="entry name" value="Vaccinia Virus protein VP39"/>
    <property type="match status" value="1"/>
</dbReference>
<gene>
    <name evidence="6 7" type="primary">rsmG</name>
    <name evidence="7" type="ORF">RSO01_82530</name>
</gene>
<dbReference type="InterPro" id="IPR029063">
    <property type="entry name" value="SAM-dependent_MTases_sf"/>
</dbReference>
<dbReference type="GO" id="GO:0005829">
    <property type="term" value="C:cytosol"/>
    <property type="evidence" value="ECO:0007669"/>
    <property type="project" value="TreeGrafter"/>
</dbReference>
<comment type="subcellular location">
    <subcellularLocation>
        <location evidence="6">Cytoplasm</location>
    </subcellularLocation>
</comment>
<keyword evidence="3 6" id="KW-0489">Methyltransferase</keyword>
<keyword evidence="2 6" id="KW-0698">rRNA processing</keyword>
<feature type="binding site" evidence="6">
    <location>
        <position position="82"/>
    </location>
    <ligand>
        <name>S-adenosyl-L-methionine</name>
        <dbReference type="ChEBI" id="CHEBI:59789"/>
    </ligand>
</feature>
<dbReference type="RefSeq" id="WP_147156412.1">
    <property type="nucleotide sequence ID" value="NZ_BKAJ01000200.1"/>
</dbReference>
<evidence type="ECO:0000256" key="2">
    <source>
        <dbReference type="ARBA" id="ARBA00022552"/>
    </source>
</evidence>
<feature type="binding site" evidence="6">
    <location>
        <begin position="129"/>
        <end position="130"/>
    </location>
    <ligand>
        <name>S-adenosyl-L-methionine</name>
        <dbReference type="ChEBI" id="CHEBI:59789"/>
    </ligand>
</feature>
<keyword evidence="4 6" id="KW-0808">Transferase</keyword>
<comment type="catalytic activity">
    <reaction evidence="6">
        <text>guanosine(527) in 16S rRNA + S-adenosyl-L-methionine = N(7)-methylguanosine(527) in 16S rRNA + S-adenosyl-L-homocysteine</text>
        <dbReference type="Rhea" id="RHEA:42732"/>
        <dbReference type="Rhea" id="RHEA-COMP:10209"/>
        <dbReference type="Rhea" id="RHEA-COMP:10210"/>
        <dbReference type="ChEBI" id="CHEBI:57856"/>
        <dbReference type="ChEBI" id="CHEBI:59789"/>
        <dbReference type="ChEBI" id="CHEBI:74269"/>
        <dbReference type="ChEBI" id="CHEBI:74480"/>
        <dbReference type="EC" id="2.1.1.170"/>
    </reaction>
</comment>
<keyword evidence="5 6" id="KW-0949">S-adenosyl-L-methionine</keyword>
<dbReference type="InterPro" id="IPR003682">
    <property type="entry name" value="rRNA_ssu_MeTfrase_G"/>
</dbReference>
<sequence>MSGPDVFLKKMRELGVDVSRETIDRLEALVATLVRWQKAINLVGRTTVDDVWTRHVLDSAQLVPMIPAEAKTLTDLGSGGGFPGLVLAGMRPDLDLTMIEVDARKAAFLGEAGRRMALPKPPRIVIGRIEDVPPAKADVVTARALAPLGQLLAWADRHRTDTAICLFHKGKGWQAELTEAMKDWDIPCQPLSSKTDRDAVILRIGSYTATAGVRDRQPKGRRRQDHDGD</sequence>
<organism evidence="7 8">
    <name type="scientific">Reyranella soli</name>
    <dbReference type="NCBI Taxonomy" id="1230389"/>
    <lineage>
        <taxon>Bacteria</taxon>
        <taxon>Pseudomonadati</taxon>
        <taxon>Pseudomonadota</taxon>
        <taxon>Alphaproteobacteria</taxon>
        <taxon>Hyphomicrobiales</taxon>
        <taxon>Reyranellaceae</taxon>
        <taxon>Reyranella</taxon>
    </lineage>
</organism>
<dbReference type="EMBL" id="BKAJ01000200">
    <property type="protein sequence ID" value="GEP61087.1"/>
    <property type="molecule type" value="Genomic_DNA"/>
</dbReference>
<evidence type="ECO:0000313" key="8">
    <source>
        <dbReference type="Proteomes" id="UP000321058"/>
    </source>
</evidence>
<comment type="caution">
    <text evidence="7">The sequence shown here is derived from an EMBL/GenBank/DDBJ whole genome shotgun (WGS) entry which is preliminary data.</text>
</comment>
<name>A0A512NQ86_9HYPH</name>